<dbReference type="EMBL" id="VUJU01000356">
    <property type="protein sequence ID" value="KAF0770978.1"/>
    <property type="molecule type" value="Genomic_DNA"/>
</dbReference>
<name>A0A6G0ZID5_APHCR</name>
<gene>
    <name evidence="1" type="ORF">FWK35_00006140</name>
</gene>
<sequence>MLVVPIIEHLNKDTQITHKNLLGNKSLTHFSIVADYDILTMDTDAICLTRKEKQFRQLKNGNFNFRCKNKFCNASVIVNNSDQIIEQCKSLEHNHNEYTDRVISKKLLEVHYKERQKMICIPIQTN</sequence>
<evidence type="ECO:0000313" key="1">
    <source>
        <dbReference type="EMBL" id="KAF0770978.1"/>
    </source>
</evidence>
<dbReference type="Proteomes" id="UP000478052">
    <property type="component" value="Unassembled WGS sequence"/>
</dbReference>
<evidence type="ECO:0000313" key="2">
    <source>
        <dbReference type="Proteomes" id="UP000478052"/>
    </source>
</evidence>
<keyword evidence="2" id="KW-1185">Reference proteome</keyword>
<dbReference type="AlphaFoldDB" id="A0A6G0ZID5"/>
<organism evidence="1 2">
    <name type="scientific">Aphis craccivora</name>
    <name type="common">Cowpea aphid</name>
    <dbReference type="NCBI Taxonomy" id="307492"/>
    <lineage>
        <taxon>Eukaryota</taxon>
        <taxon>Metazoa</taxon>
        <taxon>Ecdysozoa</taxon>
        <taxon>Arthropoda</taxon>
        <taxon>Hexapoda</taxon>
        <taxon>Insecta</taxon>
        <taxon>Pterygota</taxon>
        <taxon>Neoptera</taxon>
        <taxon>Paraneoptera</taxon>
        <taxon>Hemiptera</taxon>
        <taxon>Sternorrhyncha</taxon>
        <taxon>Aphidomorpha</taxon>
        <taxon>Aphidoidea</taxon>
        <taxon>Aphididae</taxon>
        <taxon>Aphidini</taxon>
        <taxon>Aphis</taxon>
        <taxon>Aphis</taxon>
    </lineage>
</organism>
<protein>
    <submittedName>
        <fullName evidence="1">FLYWCH-type domain-containing protein</fullName>
    </submittedName>
</protein>
<comment type="caution">
    <text evidence="1">The sequence shown here is derived from an EMBL/GenBank/DDBJ whole genome shotgun (WGS) entry which is preliminary data.</text>
</comment>
<reference evidence="1 2" key="1">
    <citation type="submission" date="2019-08" db="EMBL/GenBank/DDBJ databases">
        <title>Whole genome of Aphis craccivora.</title>
        <authorList>
            <person name="Voronova N.V."/>
            <person name="Shulinski R.S."/>
            <person name="Bandarenka Y.V."/>
            <person name="Zhorov D.G."/>
            <person name="Warner D."/>
        </authorList>
    </citation>
    <scope>NUCLEOTIDE SEQUENCE [LARGE SCALE GENOMIC DNA]</scope>
    <source>
        <strain evidence="1">180601</strain>
        <tissue evidence="1">Whole Body</tissue>
    </source>
</reference>
<proteinExistence type="predicted"/>
<accession>A0A6G0ZID5</accession>